<evidence type="ECO:0000313" key="3">
    <source>
        <dbReference type="Proteomes" id="UP001283361"/>
    </source>
</evidence>
<feature type="region of interest" description="Disordered" evidence="1">
    <location>
        <begin position="55"/>
        <end position="74"/>
    </location>
</feature>
<reference evidence="2" key="1">
    <citation type="journal article" date="2023" name="G3 (Bethesda)">
        <title>A reference genome for the long-term kleptoplast-retaining sea slug Elysia crispata morphotype clarki.</title>
        <authorList>
            <person name="Eastman K.E."/>
            <person name="Pendleton A.L."/>
            <person name="Shaikh M.A."/>
            <person name="Suttiyut T."/>
            <person name="Ogas R."/>
            <person name="Tomko P."/>
            <person name="Gavelis G."/>
            <person name="Widhalm J.R."/>
            <person name="Wisecaver J.H."/>
        </authorList>
    </citation>
    <scope>NUCLEOTIDE SEQUENCE</scope>
    <source>
        <strain evidence="2">ECLA1</strain>
    </source>
</reference>
<gene>
    <name evidence="2" type="ORF">RRG08_005850</name>
</gene>
<proteinExistence type="predicted"/>
<feature type="compositionally biased region" description="Polar residues" evidence="1">
    <location>
        <begin position="1"/>
        <end position="13"/>
    </location>
</feature>
<evidence type="ECO:0000256" key="1">
    <source>
        <dbReference type="SAM" id="MobiDB-lite"/>
    </source>
</evidence>
<organism evidence="2 3">
    <name type="scientific">Elysia crispata</name>
    <name type="common">lettuce slug</name>
    <dbReference type="NCBI Taxonomy" id="231223"/>
    <lineage>
        <taxon>Eukaryota</taxon>
        <taxon>Metazoa</taxon>
        <taxon>Spiralia</taxon>
        <taxon>Lophotrochozoa</taxon>
        <taxon>Mollusca</taxon>
        <taxon>Gastropoda</taxon>
        <taxon>Heterobranchia</taxon>
        <taxon>Euthyneura</taxon>
        <taxon>Panpulmonata</taxon>
        <taxon>Sacoglossa</taxon>
        <taxon>Placobranchoidea</taxon>
        <taxon>Plakobranchidae</taxon>
        <taxon>Elysia</taxon>
    </lineage>
</organism>
<keyword evidence="3" id="KW-1185">Reference proteome</keyword>
<evidence type="ECO:0000313" key="2">
    <source>
        <dbReference type="EMBL" id="KAK3778577.1"/>
    </source>
</evidence>
<dbReference type="Proteomes" id="UP001283361">
    <property type="component" value="Unassembled WGS sequence"/>
</dbReference>
<accession>A0AAE1DQ50</accession>
<feature type="region of interest" description="Disordered" evidence="1">
    <location>
        <begin position="1"/>
        <end position="35"/>
    </location>
</feature>
<dbReference type="EMBL" id="JAWDGP010002916">
    <property type="protein sequence ID" value="KAK3778577.1"/>
    <property type="molecule type" value="Genomic_DNA"/>
</dbReference>
<comment type="caution">
    <text evidence="2">The sequence shown here is derived from an EMBL/GenBank/DDBJ whole genome shotgun (WGS) entry which is preliminary data.</text>
</comment>
<dbReference type="AlphaFoldDB" id="A0AAE1DQ50"/>
<sequence length="142" mass="15877">MEQGKSLNLSPDNTFADKPEITKGKRPLRSLDCSQENSSQKVVNLNLTPLEWNWTGSQPPTQPKIQTKPLSESTQLQTQREVLTVLDIETNAIIETQMDLVKPVLYQDDIDSNKQCQGGSAQQNTVISARTYVCTCKKLNNV</sequence>
<protein>
    <submittedName>
        <fullName evidence="2">Uncharacterized protein</fullName>
    </submittedName>
</protein>
<name>A0AAE1DQ50_9GAST</name>